<evidence type="ECO:0000313" key="1">
    <source>
        <dbReference type="EMBL" id="MFC5531097.1"/>
    </source>
</evidence>
<evidence type="ECO:0000313" key="2">
    <source>
        <dbReference type="Proteomes" id="UP001596108"/>
    </source>
</evidence>
<dbReference type="RefSeq" id="WP_378113039.1">
    <property type="nucleotide sequence ID" value="NZ_JBHSNC010000051.1"/>
</dbReference>
<keyword evidence="2" id="KW-1185">Reference proteome</keyword>
<comment type="caution">
    <text evidence="1">The sequence shown here is derived from an EMBL/GenBank/DDBJ whole genome shotgun (WGS) entry which is preliminary data.</text>
</comment>
<name>A0ABW0R4A2_9BACL</name>
<organism evidence="1 2">
    <name type="scientific">Cohnella yongneupensis</name>
    <dbReference type="NCBI Taxonomy" id="425006"/>
    <lineage>
        <taxon>Bacteria</taxon>
        <taxon>Bacillati</taxon>
        <taxon>Bacillota</taxon>
        <taxon>Bacilli</taxon>
        <taxon>Bacillales</taxon>
        <taxon>Paenibacillaceae</taxon>
        <taxon>Cohnella</taxon>
    </lineage>
</organism>
<accession>A0ABW0R4A2</accession>
<reference evidence="2" key="1">
    <citation type="journal article" date="2019" name="Int. J. Syst. Evol. Microbiol.">
        <title>The Global Catalogue of Microorganisms (GCM) 10K type strain sequencing project: providing services to taxonomists for standard genome sequencing and annotation.</title>
        <authorList>
            <consortium name="The Broad Institute Genomics Platform"/>
            <consortium name="The Broad Institute Genome Sequencing Center for Infectious Disease"/>
            <person name="Wu L."/>
            <person name="Ma J."/>
        </authorList>
    </citation>
    <scope>NUCLEOTIDE SEQUENCE [LARGE SCALE GENOMIC DNA]</scope>
    <source>
        <strain evidence="2">CGMCC 1.18578</strain>
    </source>
</reference>
<dbReference type="Pfam" id="PF09551">
    <property type="entry name" value="Spore_II_R"/>
    <property type="match status" value="1"/>
</dbReference>
<gene>
    <name evidence="1" type="ORF">ACFPQ4_16890</name>
</gene>
<dbReference type="EMBL" id="JBHSNC010000051">
    <property type="protein sequence ID" value="MFC5531097.1"/>
    <property type="molecule type" value="Genomic_DNA"/>
</dbReference>
<sequence>MRVHFYPQSSSKSYYFVKIIVLSLALFLALIATFGRFASASASEIIPEDAIRIRIIANSDSDFDQKVKQAVRASVSEAILAWGEMPADHDKAQSLIRNHLKQLQKLVNAKLNDYDVDYKGRVELGEVPFPDKQFKGKSYAAGDYEALRITLGEGKGANWWCVLFPPMCLTAATAQDDDAKVATASVKPAHASNASDNGTEAEKPKPKFFLWVIIQKLIAFIAGLFS</sequence>
<protein>
    <submittedName>
        <fullName evidence="1">Stage II sporulation protein R</fullName>
    </submittedName>
</protein>
<proteinExistence type="predicted"/>
<dbReference type="InterPro" id="IPR014202">
    <property type="entry name" value="Spore_II_R"/>
</dbReference>
<dbReference type="Proteomes" id="UP001596108">
    <property type="component" value="Unassembled WGS sequence"/>
</dbReference>